<dbReference type="Proteomes" id="UP000006529">
    <property type="component" value="Segment"/>
</dbReference>
<reference evidence="2 3" key="1">
    <citation type="submission" date="2009-10" db="EMBL/GenBank/DDBJ databases">
        <title>The Genome Sequence of Cyanophage 9515-10a.</title>
        <authorList>
            <consortium name="The Broad Institute Genome Sequencing Platform"/>
            <person name="Henn M.R."/>
            <person name="Sullivan M.S."/>
            <person name="Osburne M.S."/>
            <person name="Levin J."/>
            <person name="Malboeuf C."/>
            <person name="Casali M."/>
            <person name="Russ C."/>
            <person name="Lennon N."/>
            <person name="Erlich R."/>
            <person name="Young S.K."/>
            <person name="Koehrsen M."/>
            <person name="Yandava C."/>
            <person name="Zeng Q."/>
            <person name="Alvarado L."/>
            <person name="Anderson S."/>
            <person name="Berlin A."/>
            <person name="Borenstein D."/>
            <person name="Chen Z."/>
            <person name="Engels R."/>
            <person name="Freedman E."/>
            <person name="Gellesch M."/>
            <person name="Goldberg J."/>
            <person name="Green L."/>
            <person name="Griggs A."/>
            <person name="Gujja S."/>
            <person name="Heiman D."/>
            <person name="Hepburn T."/>
            <person name="Howarth C."/>
            <person name="Jen D."/>
            <person name="Larson L."/>
            <person name="Lewis B."/>
            <person name="Mehta T."/>
            <person name="Park D."/>
            <person name="Pearson M."/>
            <person name="Roberts A."/>
            <person name="Ryan E."/>
            <person name="Saif S."/>
            <person name="Shea T."/>
            <person name="Shenoy N."/>
            <person name="Sisk P."/>
            <person name="Stolte C."/>
            <person name="Sykes S."/>
            <person name="Walk T."/>
            <person name="White J."/>
            <person name="Yu Q."/>
            <person name="Coleman M.L."/>
            <person name="Huang K.H."/>
            <person name="Weigele P.R."/>
            <person name="DeFrancesco A.S."/>
            <person name="Kern S.E."/>
            <person name="Thompson L.R."/>
            <person name="Fu R."/>
            <person name="Hombeck B."/>
            <person name="Chisholm S.W."/>
            <person name="Haas B."/>
            <person name="Nusbaum C."/>
            <person name="Galagan J."/>
            <person name="Birren B."/>
        </authorList>
    </citation>
    <scope>NUCLEOTIDE SEQUENCE [LARGE SCALE GENOMIC DNA]</scope>
    <source>
        <strain evidence="2">9515-10a</strain>
    </source>
</reference>
<feature type="compositionally biased region" description="Polar residues" evidence="1">
    <location>
        <begin position="1"/>
        <end position="12"/>
    </location>
</feature>
<evidence type="ECO:0000313" key="3">
    <source>
        <dbReference type="Proteomes" id="UP000006529"/>
    </source>
</evidence>
<protein>
    <submittedName>
        <fullName evidence="2">Predicted protein</fullName>
    </submittedName>
</protein>
<accession>E3SMI0</accession>
<proteinExistence type="predicted"/>
<evidence type="ECO:0000313" key="2">
    <source>
        <dbReference type="EMBL" id="ADP00075.1"/>
    </source>
</evidence>
<gene>
    <name evidence="2" type="ORF">CYOG_00055</name>
</gene>
<organism evidence="2 3">
    <name type="scientific">Cyanophage 9515-10a</name>
    <dbReference type="NCBI Taxonomy" id="444875"/>
    <lineage>
        <taxon>Viruses</taxon>
        <taxon>Duplodnaviria</taxon>
        <taxon>Heunggongvirae</taxon>
        <taxon>Uroviricota</taxon>
        <taxon>Caudoviricetes</taxon>
        <taxon>Autographivirales</taxon>
        <taxon>Sechaudvirinae</taxon>
        <taxon>Tangaroavirus</taxon>
        <taxon>Tangaroavirus tv951510a</taxon>
    </lineage>
</organism>
<name>E3SMI0_9CAUD</name>
<evidence type="ECO:0000256" key="1">
    <source>
        <dbReference type="SAM" id="MobiDB-lite"/>
    </source>
</evidence>
<sequence>MKLRNHQFSTQPRIFEGSGYEHPWYKHTDKIKRPNPPTNEAVRKAQFVDKTYKWTKKST</sequence>
<dbReference type="GeneID" id="11538047"/>
<dbReference type="OrthoDB" id="36476at10239"/>
<dbReference type="RefSeq" id="YP_005087447.1">
    <property type="nucleotide sequence ID" value="NC_016657.1"/>
</dbReference>
<dbReference type="EMBL" id="GU071100">
    <property type="protein sequence ID" value="ADP00075.1"/>
    <property type="molecule type" value="Genomic_DNA"/>
</dbReference>
<keyword evidence="3" id="KW-1185">Reference proteome</keyword>
<feature type="region of interest" description="Disordered" evidence="1">
    <location>
        <begin position="1"/>
        <end position="21"/>
    </location>
</feature>
<dbReference type="KEGG" id="vg:11538047"/>